<dbReference type="PROSITE" id="PS01040">
    <property type="entry name" value="SBP_BACTERIAL_5"/>
    <property type="match status" value="1"/>
</dbReference>
<dbReference type="GO" id="GO:0030288">
    <property type="term" value="C:outer membrane-bounded periplasmic space"/>
    <property type="evidence" value="ECO:0007669"/>
    <property type="project" value="UniProtKB-ARBA"/>
</dbReference>
<evidence type="ECO:0000256" key="2">
    <source>
        <dbReference type="ARBA" id="ARBA00005695"/>
    </source>
</evidence>
<evidence type="ECO:0000256" key="3">
    <source>
        <dbReference type="ARBA" id="ARBA00022448"/>
    </source>
</evidence>
<keyword evidence="4 5" id="KW-0732">Signal</keyword>
<comment type="similarity">
    <text evidence="2">Belongs to the bacterial solute-binding protein 5 family.</text>
</comment>
<accession>L0KQY3</accession>
<dbReference type="Pfam" id="PF00496">
    <property type="entry name" value="SBP_bac_5"/>
    <property type="match status" value="1"/>
</dbReference>
<evidence type="ECO:0000256" key="5">
    <source>
        <dbReference type="SAM" id="SignalP"/>
    </source>
</evidence>
<dbReference type="InterPro" id="IPR000914">
    <property type="entry name" value="SBP_5_dom"/>
</dbReference>
<dbReference type="InterPro" id="IPR039424">
    <property type="entry name" value="SBP_5"/>
</dbReference>
<evidence type="ECO:0000256" key="4">
    <source>
        <dbReference type="ARBA" id="ARBA00022729"/>
    </source>
</evidence>
<feature type="signal peptide" evidence="5">
    <location>
        <begin position="1"/>
        <end position="24"/>
    </location>
</feature>
<evidence type="ECO:0000313" key="8">
    <source>
        <dbReference type="Proteomes" id="UP000010998"/>
    </source>
</evidence>
<dbReference type="InterPro" id="IPR030678">
    <property type="entry name" value="Peptide/Ni-bd"/>
</dbReference>
<dbReference type="eggNOG" id="COG0747">
    <property type="taxonomic scope" value="Bacteria"/>
</dbReference>
<dbReference type="GeneID" id="90991401"/>
<dbReference type="Proteomes" id="UP000010998">
    <property type="component" value="Chromosome"/>
</dbReference>
<dbReference type="InterPro" id="IPR023765">
    <property type="entry name" value="SBP_5_CS"/>
</dbReference>
<sequence length="553" mass="60428">MKKLLLAASAAALLAGSWLAPAQAEYLKEHRGGTIRLLARSAAGTLDPHINYTDQGWQMYQPIYDGLVAFRKAEGMDGFTIVPDLAEALPEVTNDGKTFTFKLRKGVKFSDGKDLGVKDVVASFQRIFKVSGPTSGTFYAGIVGADKCLAETKSCTLEGGVVGDEAAGTITLNLTKPDAEILYKLALPHAVVLPADTPAEDMGSKPIPSTGAYMISAFDPNKGMTVTRNPNFKQWSEDAQPDGYPDVVQYDFGLSEEAAVTAIQNGEADWMFDALPSDRLGELGTKAMDQLHISPLSAWWYAPLNNRLAPFDNEKARQAVAYAVDRNTLVKLFGGKVLASPVCQVLPPDFPGHEDYCPFTKNPGAKWSAPDLDKAKQLVEESGTKGQKVTIIVEDTAISRSIGVYLQSVLTTIGYVADVKPISSNIQFTYIQNTNNKVQMSVTQWYKDYPAASDFLNILFSCASFREGSDASINIAGFCDKDIDAKMQKALDLGVTDQKAADKMWAEIDRQVTDKAPAVGLFTPKRLDFVSKRVGNFKFNRQFNWMITQSWVQ</sequence>
<name>L0KQY3_MESAW</name>
<dbReference type="OrthoDB" id="9803988at2"/>
<evidence type="ECO:0000313" key="7">
    <source>
        <dbReference type="EMBL" id="AGB46409.1"/>
    </source>
</evidence>
<evidence type="ECO:0000256" key="1">
    <source>
        <dbReference type="ARBA" id="ARBA00004418"/>
    </source>
</evidence>
<feature type="domain" description="Solute-binding protein family 5" evidence="6">
    <location>
        <begin position="80"/>
        <end position="464"/>
    </location>
</feature>
<dbReference type="EMBL" id="CP003358">
    <property type="protein sequence ID" value="AGB46409.1"/>
    <property type="molecule type" value="Genomic_DNA"/>
</dbReference>
<dbReference type="PIRSF" id="PIRSF002741">
    <property type="entry name" value="MppA"/>
    <property type="match status" value="1"/>
</dbReference>
<dbReference type="SUPFAM" id="SSF53850">
    <property type="entry name" value="Periplasmic binding protein-like II"/>
    <property type="match status" value="1"/>
</dbReference>
<protein>
    <submittedName>
        <fullName evidence="7">ABC-type dipeptide transport system, periplasmic component</fullName>
    </submittedName>
</protein>
<dbReference type="GO" id="GO:0015833">
    <property type="term" value="P:peptide transport"/>
    <property type="evidence" value="ECO:0007669"/>
    <property type="project" value="TreeGrafter"/>
</dbReference>
<dbReference type="STRING" id="754035.Mesau_04060"/>
<dbReference type="PANTHER" id="PTHR30290">
    <property type="entry name" value="PERIPLASMIC BINDING COMPONENT OF ABC TRANSPORTER"/>
    <property type="match status" value="1"/>
</dbReference>
<gene>
    <name evidence="7" type="ordered locus">Mesau_04060</name>
</gene>
<dbReference type="KEGG" id="mam:Mesau_04060"/>
<dbReference type="CDD" id="cd08506">
    <property type="entry name" value="PBP2_clavulanate_OppA2"/>
    <property type="match status" value="1"/>
</dbReference>
<dbReference type="GO" id="GO:0043190">
    <property type="term" value="C:ATP-binding cassette (ABC) transporter complex"/>
    <property type="evidence" value="ECO:0007669"/>
    <property type="project" value="InterPro"/>
</dbReference>
<dbReference type="AlphaFoldDB" id="L0KQY3"/>
<organism evidence="7 8">
    <name type="scientific">Mesorhizobium australicum (strain HAMBI 3006 / LMG 24608 / WSM2073)</name>
    <dbReference type="NCBI Taxonomy" id="754035"/>
    <lineage>
        <taxon>Bacteria</taxon>
        <taxon>Pseudomonadati</taxon>
        <taxon>Pseudomonadota</taxon>
        <taxon>Alphaproteobacteria</taxon>
        <taxon>Hyphomicrobiales</taxon>
        <taxon>Phyllobacteriaceae</taxon>
        <taxon>Mesorhizobium</taxon>
    </lineage>
</organism>
<dbReference type="GO" id="GO:1904680">
    <property type="term" value="F:peptide transmembrane transporter activity"/>
    <property type="evidence" value="ECO:0007669"/>
    <property type="project" value="TreeGrafter"/>
</dbReference>
<keyword evidence="8" id="KW-1185">Reference proteome</keyword>
<comment type="subcellular location">
    <subcellularLocation>
        <location evidence="1">Periplasm</location>
    </subcellularLocation>
</comment>
<keyword evidence="3" id="KW-0813">Transport</keyword>
<proteinExistence type="inferred from homology"/>
<reference evidence="8" key="1">
    <citation type="submission" date="2012-02" db="EMBL/GenBank/DDBJ databases">
        <title>Complete sequence of Mesorhizobium australicum WSM2073.</title>
        <authorList>
            <person name="Lucas S."/>
            <person name="Han J."/>
            <person name="Lapidus A."/>
            <person name="Cheng J.-F."/>
            <person name="Goodwin L."/>
            <person name="Pitluck S."/>
            <person name="Peters L."/>
            <person name="Gu W."/>
            <person name="Detter J.C."/>
            <person name="Han C."/>
            <person name="Tapia R."/>
            <person name="Land M."/>
            <person name="Hauser L."/>
            <person name="Kyrpides N."/>
            <person name="Ivanova N."/>
            <person name="Pagani I."/>
            <person name="Reeve W.G."/>
            <person name="Howieson J.G."/>
            <person name="Tiwari R.P."/>
            <person name="O'Hara G.W."/>
            <person name="Atkins C.A."/>
            <person name="Ronson C.W."/>
            <person name="Nandasena K.G."/>
            <person name="Woyke T."/>
        </authorList>
    </citation>
    <scope>NUCLEOTIDE SEQUENCE [LARGE SCALE GENOMIC DNA]</scope>
    <source>
        <strain evidence="8">LMG 24608 / HAMBI 3006 / WSM2073</strain>
    </source>
</reference>
<dbReference type="Gene3D" id="3.40.190.10">
    <property type="entry name" value="Periplasmic binding protein-like II"/>
    <property type="match status" value="1"/>
</dbReference>
<feature type="chain" id="PRO_5003945130" evidence="5">
    <location>
        <begin position="25"/>
        <end position="553"/>
    </location>
</feature>
<dbReference type="PANTHER" id="PTHR30290:SF9">
    <property type="entry name" value="OLIGOPEPTIDE-BINDING PROTEIN APPA"/>
    <property type="match status" value="1"/>
</dbReference>
<evidence type="ECO:0000259" key="6">
    <source>
        <dbReference type="Pfam" id="PF00496"/>
    </source>
</evidence>
<dbReference type="Gene3D" id="3.10.105.10">
    <property type="entry name" value="Dipeptide-binding Protein, Domain 3"/>
    <property type="match status" value="1"/>
</dbReference>
<dbReference type="RefSeq" id="WP_015317821.1">
    <property type="nucleotide sequence ID" value="NC_019973.1"/>
</dbReference>
<dbReference type="HOGENOM" id="CLU_017028_9_0_5"/>